<dbReference type="InterPro" id="IPR017871">
    <property type="entry name" value="ABC_transporter-like_CS"/>
</dbReference>
<dbReference type="GO" id="GO:0005524">
    <property type="term" value="F:ATP binding"/>
    <property type="evidence" value="ECO:0007669"/>
    <property type="project" value="UniProtKB-KW"/>
</dbReference>
<dbReference type="Gene3D" id="3.40.50.300">
    <property type="entry name" value="P-loop containing nucleotide triphosphate hydrolases"/>
    <property type="match status" value="1"/>
</dbReference>
<gene>
    <name evidence="6" type="ORF">ACFQ2V_13310</name>
</gene>
<dbReference type="PROSITE" id="PS50893">
    <property type="entry name" value="ABC_TRANSPORTER_2"/>
    <property type="match status" value="1"/>
</dbReference>
<evidence type="ECO:0000256" key="4">
    <source>
        <dbReference type="ARBA" id="ARBA00022840"/>
    </source>
</evidence>
<dbReference type="EMBL" id="JBHTKH010000008">
    <property type="protein sequence ID" value="MFD1055290.1"/>
    <property type="molecule type" value="Genomic_DNA"/>
</dbReference>
<evidence type="ECO:0000256" key="3">
    <source>
        <dbReference type="ARBA" id="ARBA00022741"/>
    </source>
</evidence>
<dbReference type="SMART" id="SM00382">
    <property type="entry name" value="AAA"/>
    <property type="match status" value="1"/>
</dbReference>
<dbReference type="Pfam" id="PF00005">
    <property type="entry name" value="ABC_tran"/>
    <property type="match status" value="1"/>
</dbReference>
<dbReference type="RefSeq" id="WP_386053244.1">
    <property type="nucleotide sequence ID" value="NZ_JBHTKH010000008.1"/>
</dbReference>
<proteinExistence type="inferred from homology"/>
<dbReference type="InterPro" id="IPR003439">
    <property type="entry name" value="ABC_transporter-like_ATP-bd"/>
</dbReference>
<dbReference type="InterPro" id="IPR050683">
    <property type="entry name" value="Bact_Polysacc_Export_ATP-bd"/>
</dbReference>
<dbReference type="InterPro" id="IPR003593">
    <property type="entry name" value="AAA+_ATPase"/>
</dbReference>
<dbReference type="PROSITE" id="PS00211">
    <property type="entry name" value="ABC_TRANSPORTER_1"/>
    <property type="match status" value="1"/>
</dbReference>
<dbReference type="PANTHER" id="PTHR46743">
    <property type="entry name" value="TEICHOIC ACIDS EXPORT ATP-BINDING PROTEIN TAGH"/>
    <property type="match status" value="1"/>
</dbReference>
<accession>A0ABW3MXJ2</accession>
<keyword evidence="7" id="KW-1185">Reference proteome</keyword>
<keyword evidence="4 6" id="KW-0067">ATP-binding</keyword>
<name>A0ABW3MXJ2_9MICO</name>
<evidence type="ECO:0000256" key="2">
    <source>
        <dbReference type="ARBA" id="ARBA00022448"/>
    </source>
</evidence>
<dbReference type="InterPro" id="IPR027417">
    <property type="entry name" value="P-loop_NTPase"/>
</dbReference>
<organism evidence="6 7">
    <name type="scientific">Terrabacter terrigena</name>
    <dbReference type="NCBI Taxonomy" id="574718"/>
    <lineage>
        <taxon>Bacteria</taxon>
        <taxon>Bacillati</taxon>
        <taxon>Actinomycetota</taxon>
        <taxon>Actinomycetes</taxon>
        <taxon>Micrococcales</taxon>
        <taxon>Intrasporangiaceae</taxon>
        <taxon>Terrabacter</taxon>
    </lineage>
</organism>
<evidence type="ECO:0000313" key="7">
    <source>
        <dbReference type="Proteomes" id="UP001597046"/>
    </source>
</evidence>
<protein>
    <submittedName>
        <fullName evidence="6">ABC transporter ATP-binding protein</fullName>
    </submittedName>
</protein>
<keyword evidence="2" id="KW-0813">Transport</keyword>
<dbReference type="PANTHER" id="PTHR46743:SF2">
    <property type="entry name" value="TEICHOIC ACIDS EXPORT ATP-BINDING PROTEIN TAGH"/>
    <property type="match status" value="1"/>
</dbReference>
<feature type="domain" description="ABC transporter" evidence="5">
    <location>
        <begin position="37"/>
        <end position="258"/>
    </location>
</feature>
<sequence>MPPVADRVSDARRTADVIKVEGLGVEFYRSRRRKLSLREMVLRRENTAPKETFWALKDVSFTVGPGEAVGLVGSNGGGKSTLLKTIAGVLLPDEGQVAVNGGVAPLIELTGGFLGELSARENVLLTAGLHGLSKAQITERFDEIVDFAGPQVRAGLDMPFRHFSSGMQVRLGFALITTLDEPIVLVDEVLAVGDKDFREKCYRRMEDLLAEGRTLFLVSHSEADLRRFCTRGLYLKSGRLVADGSMDDILEQYNNNPG</sequence>
<dbReference type="Proteomes" id="UP001597046">
    <property type="component" value="Unassembled WGS sequence"/>
</dbReference>
<comment type="caution">
    <text evidence="6">The sequence shown here is derived from an EMBL/GenBank/DDBJ whole genome shotgun (WGS) entry which is preliminary data.</text>
</comment>
<dbReference type="SUPFAM" id="SSF52540">
    <property type="entry name" value="P-loop containing nucleoside triphosphate hydrolases"/>
    <property type="match status" value="1"/>
</dbReference>
<evidence type="ECO:0000313" key="6">
    <source>
        <dbReference type="EMBL" id="MFD1055290.1"/>
    </source>
</evidence>
<comment type="similarity">
    <text evidence="1">Belongs to the ABC transporter superfamily.</text>
</comment>
<reference evidence="7" key="1">
    <citation type="journal article" date="2019" name="Int. J. Syst. Evol. Microbiol.">
        <title>The Global Catalogue of Microorganisms (GCM) 10K type strain sequencing project: providing services to taxonomists for standard genome sequencing and annotation.</title>
        <authorList>
            <consortium name="The Broad Institute Genomics Platform"/>
            <consortium name="The Broad Institute Genome Sequencing Center for Infectious Disease"/>
            <person name="Wu L."/>
            <person name="Ma J."/>
        </authorList>
    </citation>
    <scope>NUCLEOTIDE SEQUENCE [LARGE SCALE GENOMIC DNA]</scope>
    <source>
        <strain evidence="7">CCUG 57508</strain>
    </source>
</reference>
<dbReference type="CDD" id="cd03220">
    <property type="entry name" value="ABC_KpsT_Wzt"/>
    <property type="match status" value="1"/>
</dbReference>
<keyword evidence="3" id="KW-0547">Nucleotide-binding</keyword>
<dbReference type="InterPro" id="IPR015860">
    <property type="entry name" value="ABC_transpr_TagH-like"/>
</dbReference>
<evidence type="ECO:0000256" key="1">
    <source>
        <dbReference type="ARBA" id="ARBA00005417"/>
    </source>
</evidence>
<evidence type="ECO:0000259" key="5">
    <source>
        <dbReference type="PROSITE" id="PS50893"/>
    </source>
</evidence>